<comment type="caution">
    <text evidence="3">The sequence shown here is derived from an EMBL/GenBank/DDBJ whole genome shotgun (WGS) entry which is preliminary data.</text>
</comment>
<accession>A0A9P3M0D4</accession>
<dbReference type="GO" id="GO:0005525">
    <property type="term" value="F:GTP binding"/>
    <property type="evidence" value="ECO:0007669"/>
    <property type="project" value="InterPro"/>
</dbReference>
<gene>
    <name evidence="3" type="ORF">EMPS_09421</name>
</gene>
<dbReference type="SUPFAM" id="SSF52540">
    <property type="entry name" value="P-loop containing nucleoside triphosphate hydrolases"/>
    <property type="match status" value="1"/>
</dbReference>
<dbReference type="AlphaFoldDB" id="A0A9P3M0D4"/>
<feature type="domain" description="G" evidence="2">
    <location>
        <begin position="46"/>
        <end position="155"/>
    </location>
</feature>
<dbReference type="InterPro" id="IPR006073">
    <property type="entry name" value="GTP-bd"/>
</dbReference>
<reference evidence="3" key="2">
    <citation type="journal article" date="2022" name="Microbiol. Resour. Announc.">
        <title>Whole-Genome Sequence of Entomortierella parvispora E1425, a Mucoromycotan Fungus Associated with Burkholderiaceae-Related Endosymbiotic Bacteria.</title>
        <authorList>
            <person name="Herlambang A."/>
            <person name="Guo Y."/>
            <person name="Takashima Y."/>
            <person name="Narisawa K."/>
            <person name="Ohta H."/>
            <person name="Nishizawa T."/>
        </authorList>
    </citation>
    <scope>NUCLEOTIDE SEQUENCE</scope>
    <source>
        <strain evidence="3">E1425</strain>
    </source>
</reference>
<dbReference type="InterPro" id="IPR027417">
    <property type="entry name" value="P-loop_NTPase"/>
</dbReference>
<sequence>MEHTQFGNHALSHTPRNDNGQSPLPPLPNRKRTVPSSHPRKEPSSIIFVGNPGVGKSALLNALGGDFKSGYSDVGGLTTTTRSYRTEIKRHGRVLDLVDMPGVYETGEGKSVEFMKNLETLHTVLNNGDEHAIFFVISPRNGRIDNGDLALMKLVLDNIEQGPTVGLIITQVAQKHYPSVQDPDYTTAIHNRLKKAECKNAAMLDTAHNTLVLCMHREDLDKFEDFEVEWIENYVLSFTPRRMVVRDMVVSMVSSYFELLKRAF</sequence>
<dbReference type="EMBL" id="BQFW01000013">
    <property type="protein sequence ID" value="GJJ77062.1"/>
    <property type="molecule type" value="Genomic_DNA"/>
</dbReference>
<reference evidence="3" key="1">
    <citation type="submission" date="2021-11" db="EMBL/GenBank/DDBJ databases">
        <authorList>
            <person name="Herlambang A."/>
            <person name="Guo Y."/>
            <person name="Takashima Y."/>
            <person name="Nishizawa T."/>
        </authorList>
    </citation>
    <scope>NUCLEOTIDE SEQUENCE</scope>
    <source>
        <strain evidence="3">E1425</strain>
    </source>
</reference>
<evidence type="ECO:0000256" key="1">
    <source>
        <dbReference type="SAM" id="MobiDB-lite"/>
    </source>
</evidence>
<evidence type="ECO:0000313" key="3">
    <source>
        <dbReference type="EMBL" id="GJJ77062.1"/>
    </source>
</evidence>
<protein>
    <recommendedName>
        <fullName evidence="2">G domain-containing protein</fullName>
    </recommendedName>
</protein>
<organism evidence="3 4">
    <name type="scientific">Entomortierella parvispora</name>
    <dbReference type="NCBI Taxonomy" id="205924"/>
    <lineage>
        <taxon>Eukaryota</taxon>
        <taxon>Fungi</taxon>
        <taxon>Fungi incertae sedis</taxon>
        <taxon>Mucoromycota</taxon>
        <taxon>Mortierellomycotina</taxon>
        <taxon>Mortierellomycetes</taxon>
        <taxon>Mortierellales</taxon>
        <taxon>Mortierellaceae</taxon>
        <taxon>Entomortierella</taxon>
    </lineage>
</organism>
<evidence type="ECO:0000313" key="4">
    <source>
        <dbReference type="Proteomes" id="UP000827284"/>
    </source>
</evidence>
<name>A0A9P3M0D4_9FUNG</name>
<dbReference type="OrthoDB" id="8954335at2759"/>
<dbReference type="Pfam" id="PF01926">
    <property type="entry name" value="MMR_HSR1"/>
    <property type="match status" value="1"/>
</dbReference>
<dbReference type="Gene3D" id="3.40.50.300">
    <property type="entry name" value="P-loop containing nucleotide triphosphate hydrolases"/>
    <property type="match status" value="1"/>
</dbReference>
<evidence type="ECO:0000259" key="2">
    <source>
        <dbReference type="Pfam" id="PF01926"/>
    </source>
</evidence>
<proteinExistence type="predicted"/>
<dbReference type="Proteomes" id="UP000827284">
    <property type="component" value="Unassembled WGS sequence"/>
</dbReference>
<keyword evidence="4" id="KW-1185">Reference proteome</keyword>
<dbReference type="CDD" id="cd00882">
    <property type="entry name" value="Ras_like_GTPase"/>
    <property type="match status" value="1"/>
</dbReference>
<feature type="region of interest" description="Disordered" evidence="1">
    <location>
        <begin position="1"/>
        <end position="49"/>
    </location>
</feature>